<feature type="region of interest" description="Disordered" evidence="1">
    <location>
        <begin position="1"/>
        <end position="117"/>
    </location>
</feature>
<feature type="region of interest" description="Disordered" evidence="1">
    <location>
        <begin position="304"/>
        <end position="373"/>
    </location>
</feature>
<evidence type="ECO:0000313" key="2">
    <source>
        <dbReference type="EMBL" id="MEP0816095.1"/>
    </source>
</evidence>
<accession>A0ABV0J4L8</accession>
<reference evidence="2 3" key="1">
    <citation type="submission" date="2022-04" db="EMBL/GenBank/DDBJ databases">
        <title>Positive selection, recombination, and allopatry shape intraspecific diversity of widespread and dominant cyanobacteria.</title>
        <authorList>
            <person name="Wei J."/>
            <person name="Shu W."/>
            <person name="Hu C."/>
        </authorList>
    </citation>
    <scope>NUCLEOTIDE SEQUENCE [LARGE SCALE GENOMIC DNA]</scope>
    <source>
        <strain evidence="2 3">GB2-A4</strain>
    </source>
</reference>
<feature type="compositionally biased region" description="Basic and acidic residues" evidence="1">
    <location>
        <begin position="85"/>
        <end position="95"/>
    </location>
</feature>
<dbReference type="Proteomes" id="UP001464891">
    <property type="component" value="Unassembled WGS sequence"/>
</dbReference>
<organism evidence="2 3">
    <name type="scientific">Trichocoleus desertorum GB2-A4</name>
    <dbReference type="NCBI Taxonomy" id="2933944"/>
    <lineage>
        <taxon>Bacteria</taxon>
        <taxon>Bacillati</taxon>
        <taxon>Cyanobacteriota</taxon>
        <taxon>Cyanophyceae</taxon>
        <taxon>Leptolyngbyales</taxon>
        <taxon>Trichocoleusaceae</taxon>
        <taxon>Trichocoleus</taxon>
    </lineage>
</organism>
<feature type="compositionally biased region" description="Polar residues" evidence="1">
    <location>
        <begin position="14"/>
        <end position="68"/>
    </location>
</feature>
<protein>
    <submittedName>
        <fullName evidence="2">Uncharacterized protein</fullName>
    </submittedName>
</protein>
<evidence type="ECO:0000256" key="1">
    <source>
        <dbReference type="SAM" id="MobiDB-lite"/>
    </source>
</evidence>
<dbReference type="EMBL" id="JAMPKM010000001">
    <property type="protein sequence ID" value="MEP0816095.1"/>
    <property type="molecule type" value="Genomic_DNA"/>
</dbReference>
<gene>
    <name evidence="2" type="ORF">NC998_03180</name>
</gene>
<evidence type="ECO:0000313" key="3">
    <source>
        <dbReference type="Proteomes" id="UP001464891"/>
    </source>
</evidence>
<keyword evidence="3" id="KW-1185">Reference proteome</keyword>
<name>A0ABV0J4L8_9CYAN</name>
<sequence>MSSSPKRPHKPPESVSSHQASPASDPTSNLGSDFAHEQTSSSSPAPTPLQTPADQLSEMTSELASTVNAAELTPPTTPVALGIKSSEDPVSRSEGDELSEQASVMRQQPIPPPSEPKQYRAIGLIRGRYVASPDHFTRGNLVTSDGTAIDAVLLGRVMSLVRKHLDLEQEHLWVVYPRTREKEANLHAQIVGVWEPEKLNQADEGIPQPTTEELTEASLPEGAASSDHEDGYFSIRGEVIYQALDEERIIVKIRQSPRKDADEEKTFKLLLQGNLTGKAVGHFWDLNAYRQGDVLVIRDGTSIGLLPPRKRQAHERPRAGGVGGRRPRDGQRPSRPSTRPVANAGGSAGAAPVRKAPLPKPVKRKDSSDAQPE</sequence>
<comment type="caution">
    <text evidence="2">The sequence shown here is derived from an EMBL/GenBank/DDBJ whole genome shotgun (WGS) entry which is preliminary data.</text>
</comment>
<feature type="compositionally biased region" description="Basic and acidic residues" evidence="1">
    <location>
        <begin position="364"/>
        <end position="373"/>
    </location>
</feature>
<dbReference type="RefSeq" id="WP_190431782.1">
    <property type="nucleotide sequence ID" value="NZ_JAMPKM010000001.1"/>
</dbReference>
<proteinExistence type="predicted"/>